<comment type="caution">
    <text evidence="4">The sequence shown here is derived from an EMBL/GenBank/DDBJ whole genome shotgun (WGS) entry which is preliminary data.</text>
</comment>
<evidence type="ECO:0000313" key="5">
    <source>
        <dbReference type="Proteomes" id="UP001152320"/>
    </source>
</evidence>
<feature type="compositionally biased region" description="Low complexity" evidence="2">
    <location>
        <begin position="62"/>
        <end position="76"/>
    </location>
</feature>
<dbReference type="OrthoDB" id="6155277at2759"/>
<feature type="coiled-coil region" evidence="1">
    <location>
        <begin position="313"/>
        <end position="347"/>
    </location>
</feature>
<feature type="region of interest" description="Disordered" evidence="2">
    <location>
        <begin position="416"/>
        <end position="512"/>
    </location>
</feature>
<keyword evidence="3" id="KW-0812">Transmembrane</keyword>
<gene>
    <name evidence="4" type="ORF">HOLleu_09803</name>
</gene>
<dbReference type="AlphaFoldDB" id="A0A9Q1CC32"/>
<feature type="compositionally biased region" description="Polar residues" evidence="2">
    <location>
        <begin position="439"/>
        <end position="449"/>
    </location>
</feature>
<keyword evidence="5" id="KW-1185">Reference proteome</keyword>
<feature type="region of interest" description="Disordered" evidence="2">
    <location>
        <begin position="530"/>
        <end position="553"/>
    </location>
</feature>
<keyword evidence="3" id="KW-0472">Membrane</keyword>
<evidence type="ECO:0000256" key="1">
    <source>
        <dbReference type="SAM" id="Coils"/>
    </source>
</evidence>
<feature type="compositionally biased region" description="Polar residues" evidence="2">
    <location>
        <begin position="24"/>
        <end position="52"/>
    </location>
</feature>
<dbReference type="Proteomes" id="UP001152320">
    <property type="component" value="Chromosome 4"/>
</dbReference>
<feature type="compositionally biased region" description="Acidic residues" evidence="2">
    <location>
        <begin position="485"/>
        <end position="501"/>
    </location>
</feature>
<evidence type="ECO:0000313" key="4">
    <source>
        <dbReference type="EMBL" id="KAJ8042918.1"/>
    </source>
</evidence>
<evidence type="ECO:0000256" key="3">
    <source>
        <dbReference type="SAM" id="Phobius"/>
    </source>
</evidence>
<feature type="transmembrane region" description="Helical" evidence="3">
    <location>
        <begin position="569"/>
        <end position="588"/>
    </location>
</feature>
<feature type="region of interest" description="Disordered" evidence="2">
    <location>
        <begin position="95"/>
        <end position="138"/>
    </location>
</feature>
<organism evidence="4 5">
    <name type="scientific">Holothuria leucospilota</name>
    <name type="common">Black long sea cucumber</name>
    <name type="synonym">Mertensiothuria leucospilota</name>
    <dbReference type="NCBI Taxonomy" id="206669"/>
    <lineage>
        <taxon>Eukaryota</taxon>
        <taxon>Metazoa</taxon>
        <taxon>Echinodermata</taxon>
        <taxon>Eleutherozoa</taxon>
        <taxon>Echinozoa</taxon>
        <taxon>Holothuroidea</taxon>
        <taxon>Aspidochirotacea</taxon>
        <taxon>Aspidochirotida</taxon>
        <taxon>Holothuriidae</taxon>
        <taxon>Holothuria</taxon>
    </lineage>
</organism>
<dbReference type="Gene3D" id="1.10.287.1490">
    <property type="match status" value="1"/>
</dbReference>
<keyword evidence="3" id="KW-1133">Transmembrane helix</keyword>
<feature type="compositionally biased region" description="Basic and acidic residues" evidence="2">
    <location>
        <begin position="419"/>
        <end position="433"/>
    </location>
</feature>
<sequence>MSENQPSLPTFDRSDVLQGILMPSASNRSASAHYTNKSYQDQSHQQLHSSTPIYKEGTKRNSFNMSSLSSPSISSYSKYPTNSIMYDPQQYSFSRTKYSPTQDHSSKVSPGRLISSPPRSYTPSSARQQLSEMEKSTIQKQRRELQLLIAELQDRDRELNEMVASHQKQMLAWERDRQRLLTLEQKCTRLQGEVKNRNDQVRSLTTRLKVIQSQDQSKSCALQTTQKQLEQLSEKASASSMQLSELQEENGRLNALVQNLTNKAAQLEGREHELLTIIRLKDRDLTDATSHITELSAKFKKLDFAHKESKHSAASGKKEVSDWKNRYKEIKKEAETLKVELEKQAHMNLEQKVEMGKLQEAFKGVERELELSAEREKRKDQLIQLQHSKQERIDAELTTLRQAYSRQHRDMSLLQLNLESEREKSREENKENENPMLTAPSTPRTSRTASPLKIEGISPLGTPRRNGNGQEDGETESVMTKQTEDEAEEEDAFSDTTEDQLLDTGEGDASPTTKLHKLLSESRQMVANLEQSTLPPYIQDSPKTGGEEESESMQVLQEKNKRDRRLKKLVSFAVFSVGWLGQLVFAAASMKLVSKRKLDS</sequence>
<keyword evidence="1" id="KW-0175">Coiled coil</keyword>
<evidence type="ECO:0000256" key="2">
    <source>
        <dbReference type="SAM" id="MobiDB-lite"/>
    </source>
</evidence>
<name>A0A9Q1CC32_HOLLE</name>
<feature type="region of interest" description="Disordered" evidence="2">
    <location>
        <begin position="1"/>
        <end position="76"/>
    </location>
</feature>
<accession>A0A9Q1CC32</accession>
<dbReference type="EMBL" id="JAIZAY010000004">
    <property type="protein sequence ID" value="KAJ8042918.1"/>
    <property type="molecule type" value="Genomic_DNA"/>
</dbReference>
<proteinExistence type="predicted"/>
<feature type="compositionally biased region" description="Polar residues" evidence="2">
    <location>
        <begin position="117"/>
        <end position="131"/>
    </location>
</feature>
<reference evidence="4" key="1">
    <citation type="submission" date="2021-10" db="EMBL/GenBank/DDBJ databases">
        <title>Tropical sea cucumber genome reveals ecological adaptation and Cuvierian tubules defense mechanism.</title>
        <authorList>
            <person name="Chen T."/>
        </authorList>
    </citation>
    <scope>NUCLEOTIDE SEQUENCE</scope>
    <source>
        <strain evidence="4">Nanhai2018</strain>
        <tissue evidence="4">Muscle</tissue>
    </source>
</reference>
<protein>
    <submittedName>
        <fullName evidence="4">Coiled-coil domain-containing protein 62</fullName>
    </submittedName>
</protein>